<sequence>MRNKKIVITGATGQVGLPLAVSLAEHNTVYAVARFNDESKRQELEQAGIVCIAANLGDGDFGNIPLDADYLLNFAVNREVGNDFEAELRLNAEGLALLMQHCQRYQAVLHVSSCAVYHPAPDTVLTERSALGDNHRNMFTTYSIGKIAQEAVVRSCARMFGLPSVICRLNVPYSSNGGWPWFHLMMMEQGISIPIPQGLSEYTLIHQDDIIDSVPGLLDSASVPCTIVNWSSHEHVSIQDWCHYLGELVGLTPQFIVSPDALPSIRSDSTKLQELVGPARVHWRDGLRRMVEHSRPDMMAH</sequence>
<evidence type="ECO:0000259" key="3">
    <source>
        <dbReference type="Pfam" id="PF01370"/>
    </source>
</evidence>
<proteinExistence type="inferred from homology"/>
<evidence type="ECO:0000256" key="1">
    <source>
        <dbReference type="ARBA" id="ARBA00005125"/>
    </source>
</evidence>
<evidence type="ECO:0000256" key="2">
    <source>
        <dbReference type="ARBA" id="ARBA00007637"/>
    </source>
</evidence>
<accession>A0A2N5X5S2</accession>
<dbReference type="Gene3D" id="3.40.50.720">
    <property type="entry name" value="NAD(P)-binding Rossmann-like Domain"/>
    <property type="match status" value="1"/>
</dbReference>
<comment type="pathway">
    <text evidence="1">Bacterial outer membrane biogenesis; LPS O-antigen biosynthesis.</text>
</comment>
<evidence type="ECO:0000313" key="5">
    <source>
        <dbReference type="Proteomes" id="UP000235005"/>
    </source>
</evidence>
<dbReference type="RefSeq" id="WP_101517398.1">
    <property type="nucleotide sequence ID" value="NZ_PKUS01000003.1"/>
</dbReference>
<organism evidence="4 5">
    <name type="scientific">Pseudohalioglobus lutimaris</name>
    <dbReference type="NCBI Taxonomy" id="1737061"/>
    <lineage>
        <taxon>Bacteria</taxon>
        <taxon>Pseudomonadati</taxon>
        <taxon>Pseudomonadota</taxon>
        <taxon>Gammaproteobacteria</taxon>
        <taxon>Cellvibrionales</taxon>
        <taxon>Halieaceae</taxon>
        <taxon>Pseudohalioglobus</taxon>
    </lineage>
</organism>
<dbReference type="SUPFAM" id="SSF51735">
    <property type="entry name" value="NAD(P)-binding Rossmann-fold domains"/>
    <property type="match status" value="1"/>
</dbReference>
<dbReference type="OrthoDB" id="5735947at2"/>
<dbReference type="Proteomes" id="UP000235005">
    <property type="component" value="Unassembled WGS sequence"/>
</dbReference>
<gene>
    <name evidence="4" type="ORF">C0039_04685</name>
</gene>
<feature type="domain" description="NAD-dependent epimerase/dehydratase" evidence="3">
    <location>
        <begin position="6"/>
        <end position="210"/>
    </location>
</feature>
<comment type="caution">
    <text evidence="4">The sequence shown here is derived from an EMBL/GenBank/DDBJ whole genome shotgun (WGS) entry which is preliminary data.</text>
</comment>
<keyword evidence="5" id="KW-1185">Reference proteome</keyword>
<dbReference type="InterPro" id="IPR001509">
    <property type="entry name" value="Epimerase_deHydtase"/>
</dbReference>
<dbReference type="InterPro" id="IPR036291">
    <property type="entry name" value="NAD(P)-bd_dom_sf"/>
</dbReference>
<protein>
    <submittedName>
        <fullName evidence="4">Oxidoreductase</fullName>
    </submittedName>
</protein>
<comment type="similarity">
    <text evidence="2">Belongs to the NAD(P)-dependent epimerase/dehydratase family.</text>
</comment>
<reference evidence="4 5" key="1">
    <citation type="submission" date="2018-01" db="EMBL/GenBank/DDBJ databases">
        <title>The draft genome sequence of Halioglobus lutimaris HF004.</title>
        <authorList>
            <person name="Du Z.-J."/>
            <person name="Shi M.-J."/>
        </authorList>
    </citation>
    <scope>NUCLEOTIDE SEQUENCE [LARGE SCALE GENOMIC DNA]</scope>
    <source>
        <strain evidence="4 5">HF004</strain>
    </source>
</reference>
<dbReference type="EMBL" id="PKUS01000003">
    <property type="protein sequence ID" value="PLW69834.1"/>
    <property type="molecule type" value="Genomic_DNA"/>
</dbReference>
<evidence type="ECO:0000313" key="4">
    <source>
        <dbReference type="EMBL" id="PLW69834.1"/>
    </source>
</evidence>
<dbReference type="Pfam" id="PF01370">
    <property type="entry name" value="Epimerase"/>
    <property type="match status" value="1"/>
</dbReference>
<name>A0A2N5X5S2_9GAMM</name>
<dbReference type="AlphaFoldDB" id="A0A2N5X5S2"/>
<dbReference type="PANTHER" id="PTHR43000">
    <property type="entry name" value="DTDP-D-GLUCOSE 4,6-DEHYDRATASE-RELATED"/>
    <property type="match status" value="1"/>
</dbReference>